<name>F4QCY0_CACFS</name>
<dbReference type="EMBL" id="GL883029">
    <property type="protein sequence ID" value="EGG14504.1"/>
    <property type="molecule type" value="Genomic_DNA"/>
</dbReference>
<dbReference type="InterPro" id="IPR055462">
    <property type="entry name" value="DUF7034"/>
</dbReference>
<protein>
    <recommendedName>
        <fullName evidence="2 3">EGF-like domain-containing protein</fullName>
    </recommendedName>
</protein>
<keyword evidence="1" id="KW-0472">Membrane</keyword>
<proteinExistence type="predicted"/>
<accession>F4QCY0</accession>
<reference evidence="5" key="1">
    <citation type="journal article" date="2011" name="Genome Res.">
        <title>Phylogeny-wide analysis of social amoeba genomes highlights ancient origins for complex intercellular communication.</title>
        <authorList>
            <person name="Heidel A.J."/>
            <person name="Lawal H.M."/>
            <person name="Felder M."/>
            <person name="Schilde C."/>
            <person name="Helps N.R."/>
            <person name="Tunggal B."/>
            <person name="Rivero F."/>
            <person name="John U."/>
            <person name="Schleicher M."/>
            <person name="Eichinger L."/>
            <person name="Platzer M."/>
            <person name="Noegel A.A."/>
            <person name="Schaap P."/>
            <person name="Gloeckner G."/>
        </authorList>
    </citation>
    <scope>NUCLEOTIDE SEQUENCE [LARGE SCALE GENOMIC DNA]</scope>
    <source>
        <strain evidence="5">SH3</strain>
    </source>
</reference>
<feature type="transmembrane region" description="Helical" evidence="1">
    <location>
        <begin position="1414"/>
        <end position="1436"/>
    </location>
</feature>
<dbReference type="PROSITE" id="PS01186">
    <property type="entry name" value="EGF_2"/>
    <property type="match status" value="1"/>
</dbReference>
<keyword evidence="1" id="KW-1133">Transmembrane helix</keyword>
<dbReference type="OMA" id="NFTHEST"/>
<dbReference type="InterPro" id="IPR056645">
    <property type="entry name" value="DUF7743"/>
</dbReference>
<dbReference type="GeneID" id="14865322"/>
<dbReference type="Pfam" id="PF23034">
    <property type="entry name" value="DUF7035"/>
    <property type="match status" value="1"/>
</dbReference>
<evidence type="ECO:0000259" key="3">
    <source>
        <dbReference type="PROSITE" id="PS01186"/>
    </source>
</evidence>
<gene>
    <name evidence="4" type="ORF">DFA_12280</name>
</gene>
<dbReference type="OrthoDB" id="21537at2759"/>
<dbReference type="Pfam" id="PF23033">
    <property type="entry name" value="DUF7034"/>
    <property type="match status" value="1"/>
</dbReference>
<evidence type="ECO:0000313" key="4">
    <source>
        <dbReference type="EMBL" id="EGG14504.1"/>
    </source>
</evidence>
<sequence length="1455" mass="159350">MKTVNRSLHLLLLGIAIIGLMINVDVLVVQAQFHVDILVKPQEIYGSPWFDGASQTCTSYYNAQSIGANQYGGLTSPIDINVTASSLSCTSVQQVPTQLSRCDFQLRFDYPATDPPQKTYTITFIAESTGLLSYYDIPLICSKPNYIIPTLLNAYSNLSSIVVNFKGDSYSRTPMGAIYMMTPYIVTVDNSECYAFAGNWPSNVTKGSNRYDTSTYTFVLSVLVDPNRVCDFSMAPKVTVTNSFAPTTITNTFTLPIIKSGATRTLLFSSRTLVSPSSQPFNNFVTQSTNLVTLLSGATGSQIFACTDPTQRYPVNSYNLFSFPVLGHPLKMGQPSTYLTVDPILDVHGTLTSSLTIISSNVFPNISIVPYTLAFAPVIPSQNSGTVTKNSVSPFGKWTLAFPVATDYTGLGFMITTNTAERCFYRVVPSIPYGIINGTRKEADWMINIYLPNSYFTSSENILASFIGRSTTSFSISNGAVSIASPMIIDNTAPIVSSIQIQPISSNRLMVTVKAIDGGGSGLLRIICGLVVTAARPLVAVDLTESNLISGSIYDGTWQGYLDLDNVEGLESKLSNLKCSAIDQALNQALYFAGNFFPLEANLSFSRFDIPTNIDMIWLAEDFTYFQFKYQTVDVTNVNINNTLWFNVQVKPGVSLANIRPVLKIKCFRTLRSIQELSFEGLWNPNAQLFQIDFTIPMNIYQGDLQYSIKSFPDIDFTSLLSKFPQNASIYVISSYGDLYPPMITDLKTDFIQDNNNDLTAKWTFTITDQPNGLDYAIINITSDMDYRVRSFTIRPQDAVSGDAYSGVYTISFITQCVNEVFTLSWALTKDRSFNYGISPSLDDSILNYNTHAVNLNYINPLEGIDPSNLTRKSACGDHGGQGMTPPTIPMIRLSFSQFYPGRPSLNYFLNFTVTSVDGVSPEHPPFVYIQSLHGYHLKIPTVGAPITNTEWIYNATFKMPFGFGHKMSSDADYPFIVSVYGATSIYKISSGFTSPVNIPRNMSVQETTVMPSYYPSKVYSNGGHNLTIYVVAGISGGVMSGECKHGAQVLKSTSVTPTSITFQLVPPFTPLPSTITCYALIMGVQTNSITIPVITPVYTLPSDSQGGGGGNGNTTNQCYQTGCSGNGDCTSNGCICSLGYSGTTCEKQTITVPTNISQTAPETISQEDQKLKSIISIAGVRELDINGAVINEFMFTSNKSWTWTNNTSTTQPNGSPLMYTSFGNNSNINVYNTTISTDRKTSLTVVIEQFNDFGIVGFANQNLTMQPGTVKYFIGMDSYEFESTLNTLQLLVSINVESLNQDNDCGGTLIDYGTNSQDQQSNSNVLNWIKFKVDDRTLYGRFINTGIVDYRIIQVSNVLLPQQQQGNDNSTSALIALNIPNYSNQIYLDPDFSYLIDTRDECGGGGGLKTAQIIGIAIGCAAALLIATLAVVYIVKRKYSIRFDNGKIKMVTVG</sequence>
<keyword evidence="5" id="KW-1185">Reference proteome</keyword>
<dbReference type="PROSITE" id="PS00022">
    <property type="entry name" value="EGF_1"/>
    <property type="match status" value="1"/>
</dbReference>
<dbReference type="Gene3D" id="2.60.120.260">
    <property type="entry name" value="Galactose-binding domain-like"/>
    <property type="match status" value="1"/>
</dbReference>
<feature type="domain" description="EGF-like" evidence="2 3">
    <location>
        <begin position="1135"/>
        <end position="1146"/>
    </location>
</feature>
<organism evidence="4 5">
    <name type="scientific">Cavenderia fasciculata</name>
    <name type="common">Slime mold</name>
    <name type="synonym">Dictyostelium fasciculatum</name>
    <dbReference type="NCBI Taxonomy" id="261658"/>
    <lineage>
        <taxon>Eukaryota</taxon>
        <taxon>Amoebozoa</taxon>
        <taxon>Evosea</taxon>
        <taxon>Eumycetozoa</taxon>
        <taxon>Dictyostelia</taxon>
        <taxon>Acytosteliales</taxon>
        <taxon>Cavenderiaceae</taxon>
        <taxon>Cavenderia</taxon>
    </lineage>
</organism>
<dbReference type="PANTHER" id="PTHR31378">
    <property type="entry name" value="EGF-LIKE DOMAIN-CONTAINING PROTEIN-RELATED-RELATED"/>
    <property type="match status" value="1"/>
</dbReference>
<dbReference type="RefSeq" id="XP_004353913.1">
    <property type="nucleotide sequence ID" value="XM_004353861.1"/>
</dbReference>
<evidence type="ECO:0000313" key="5">
    <source>
        <dbReference type="Proteomes" id="UP000007797"/>
    </source>
</evidence>
<dbReference type="Proteomes" id="UP000007797">
    <property type="component" value="Unassembled WGS sequence"/>
</dbReference>
<evidence type="ECO:0000259" key="2">
    <source>
        <dbReference type="PROSITE" id="PS00022"/>
    </source>
</evidence>
<dbReference type="PANTHER" id="PTHR31378:SF17">
    <property type="match status" value="1"/>
</dbReference>
<evidence type="ECO:0000256" key="1">
    <source>
        <dbReference type="SAM" id="Phobius"/>
    </source>
</evidence>
<dbReference type="Pfam" id="PF24893">
    <property type="entry name" value="DUF7743"/>
    <property type="match status" value="1"/>
</dbReference>
<dbReference type="InterPro" id="IPR000742">
    <property type="entry name" value="EGF"/>
</dbReference>
<dbReference type="Pfam" id="PF22933">
    <property type="entry name" value="ComC_SSD"/>
    <property type="match status" value="1"/>
</dbReference>
<dbReference type="InterPro" id="IPR054484">
    <property type="entry name" value="ComC_SSD"/>
</dbReference>
<keyword evidence="1" id="KW-0812">Transmembrane</keyword>
<dbReference type="InterPro" id="IPR055463">
    <property type="entry name" value="DUF7035"/>
</dbReference>
<dbReference type="KEGG" id="dfa:DFA_12280"/>